<comment type="caution">
    <text evidence="1">The sequence shown here is derived from an EMBL/GenBank/DDBJ whole genome shotgun (WGS) entry which is preliminary data.</text>
</comment>
<dbReference type="Proteomes" id="UP000652761">
    <property type="component" value="Unassembled WGS sequence"/>
</dbReference>
<reference evidence="1" key="1">
    <citation type="submission" date="2017-07" db="EMBL/GenBank/DDBJ databases">
        <title>Taro Niue Genome Assembly and Annotation.</title>
        <authorList>
            <person name="Atibalentja N."/>
            <person name="Keating K."/>
            <person name="Fields C.J."/>
        </authorList>
    </citation>
    <scope>NUCLEOTIDE SEQUENCE</scope>
    <source>
        <strain evidence="1">Niue_2</strain>
        <tissue evidence="1">Leaf</tissue>
    </source>
</reference>
<dbReference type="AlphaFoldDB" id="A0A843V769"/>
<proteinExistence type="predicted"/>
<organism evidence="1 2">
    <name type="scientific">Colocasia esculenta</name>
    <name type="common">Wild taro</name>
    <name type="synonym">Arum esculentum</name>
    <dbReference type="NCBI Taxonomy" id="4460"/>
    <lineage>
        <taxon>Eukaryota</taxon>
        <taxon>Viridiplantae</taxon>
        <taxon>Streptophyta</taxon>
        <taxon>Embryophyta</taxon>
        <taxon>Tracheophyta</taxon>
        <taxon>Spermatophyta</taxon>
        <taxon>Magnoliopsida</taxon>
        <taxon>Liliopsida</taxon>
        <taxon>Araceae</taxon>
        <taxon>Aroideae</taxon>
        <taxon>Colocasieae</taxon>
        <taxon>Colocasia</taxon>
    </lineage>
</organism>
<sequence>MCATCRMLERPADVLIGKATVGRTELSQALLIRERSCRRFFGRFGVPVRCSTRSRREDVAWSGGDVVP</sequence>
<accession>A0A843V769</accession>
<gene>
    <name evidence="1" type="ORF">Taro_024779</name>
</gene>
<name>A0A843V769_COLES</name>
<evidence type="ECO:0000313" key="2">
    <source>
        <dbReference type="Proteomes" id="UP000652761"/>
    </source>
</evidence>
<keyword evidence="2" id="KW-1185">Reference proteome</keyword>
<dbReference type="EMBL" id="NMUH01001418">
    <property type="protein sequence ID" value="MQL92161.1"/>
    <property type="molecule type" value="Genomic_DNA"/>
</dbReference>
<protein>
    <submittedName>
        <fullName evidence="1">Uncharacterized protein</fullName>
    </submittedName>
</protein>
<evidence type="ECO:0000313" key="1">
    <source>
        <dbReference type="EMBL" id="MQL92161.1"/>
    </source>
</evidence>